<accession>A0A9D4F4J3</accession>
<reference evidence="1" key="1">
    <citation type="journal article" date="2019" name="bioRxiv">
        <title>The Genome of the Zebra Mussel, Dreissena polymorpha: A Resource for Invasive Species Research.</title>
        <authorList>
            <person name="McCartney M.A."/>
            <person name="Auch B."/>
            <person name="Kono T."/>
            <person name="Mallez S."/>
            <person name="Zhang Y."/>
            <person name="Obille A."/>
            <person name="Becker A."/>
            <person name="Abrahante J.E."/>
            <person name="Garbe J."/>
            <person name="Badalamenti J.P."/>
            <person name="Herman A."/>
            <person name="Mangelson H."/>
            <person name="Liachko I."/>
            <person name="Sullivan S."/>
            <person name="Sone E.D."/>
            <person name="Koren S."/>
            <person name="Silverstein K.A.T."/>
            <person name="Beckman K.B."/>
            <person name="Gohl D.M."/>
        </authorList>
    </citation>
    <scope>NUCLEOTIDE SEQUENCE</scope>
    <source>
        <strain evidence="1">Duluth1</strain>
        <tissue evidence="1">Whole animal</tissue>
    </source>
</reference>
<comment type="caution">
    <text evidence="1">The sequence shown here is derived from an EMBL/GenBank/DDBJ whole genome shotgun (WGS) entry which is preliminary data.</text>
</comment>
<name>A0A9D4F4J3_DREPO</name>
<evidence type="ECO:0000313" key="2">
    <source>
        <dbReference type="Proteomes" id="UP000828390"/>
    </source>
</evidence>
<gene>
    <name evidence="1" type="ORF">DPMN_144702</name>
</gene>
<organism evidence="1 2">
    <name type="scientific">Dreissena polymorpha</name>
    <name type="common">Zebra mussel</name>
    <name type="synonym">Mytilus polymorpha</name>
    <dbReference type="NCBI Taxonomy" id="45954"/>
    <lineage>
        <taxon>Eukaryota</taxon>
        <taxon>Metazoa</taxon>
        <taxon>Spiralia</taxon>
        <taxon>Lophotrochozoa</taxon>
        <taxon>Mollusca</taxon>
        <taxon>Bivalvia</taxon>
        <taxon>Autobranchia</taxon>
        <taxon>Heteroconchia</taxon>
        <taxon>Euheterodonta</taxon>
        <taxon>Imparidentia</taxon>
        <taxon>Neoheterodontei</taxon>
        <taxon>Myida</taxon>
        <taxon>Dreissenoidea</taxon>
        <taxon>Dreissenidae</taxon>
        <taxon>Dreissena</taxon>
    </lineage>
</organism>
<dbReference type="AlphaFoldDB" id="A0A9D4F4J3"/>
<evidence type="ECO:0000313" key="1">
    <source>
        <dbReference type="EMBL" id="KAH3791221.1"/>
    </source>
</evidence>
<protein>
    <submittedName>
        <fullName evidence="1">Uncharacterized protein</fullName>
    </submittedName>
</protein>
<dbReference type="Proteomes" id="UP000828390">
    <property type="component" value="Unassembled WGS sequence"/>
</dbReference>
<reference evidence="1" key="2">
    <citation type="submission" date="2020-11" db="EMBL/GenBank/DDBJ databases">
        <authorList>
            <person name="McCartney M.A."/>
            <person name="Auch B."/>
            <person name="Kono T."/>
            <person name="Mallez S."/>
            <person name="Becker A."/>
            <person name="Gohl D.M."/>
            <person name="Silverstein K.A.T."/>
            <person name="Koren S."/>
            <person name="Bechman K.B."/>
            <person name="Herman A."/>
            <person name="Abrahante J.E."/>
            <person name="Garbe J."/>
        </authorList>
    </citation>
    <scope>NUCLEOTIDE SEQUENCE</scope>
    <source>
        <strain evidence="1">Duluth1</strain>
        <tissue evidence="1">Whole animal</tissue>
    </source>
</reference>
<sequence length="51" mass="5852">MNTTYVKDNDYDDQCRTSRNAVDTVHEFSNAGEDTRRIADHLTVMAHLPVK</sequence>
<proteinExistence type="predicted"/>
<keyword evidence="2" id="KW-1185">Reference proteome</keyword>
<dbReference type="EMBL" id="JAIWYP010000007">
    <property type="protein sequence ID" value="KAH3791221.1"/>
    <property type="molecule type" value="Genomic_DNA"/>
</dbReference>